<evidence type="ECO:0000256" key="2">
    <source>
        <dbReference type="SAM" id="Phobius"/>
    </source>
</evidence>
<organism evidence="3 4">
    <name type="scientific">Arthrobacter crystallopoietes BAB-32</name>
    <dbReference type="NCBI Taxonomy" id="1246476"/>
    <lineage>
        <taxon>Bacteria</taxon>
        <taxon>Bacillati</taxon>
        <taxon>Actinomycetota</taxon>
        <taxon>Actinomycetes</taxon>
        <taxon>Micrococcales</taxon>
        <taxon>Micrococcaceae</taxon>
        <taxon>Crystallibacter</taxon>
    </lineage>
</organism>
<keyword evidence="2" id="KW-1133">Transmembrane helix</keyword>
<keyword evidence="2" id="KW-0812">Transmembrane</keyword>
<dbReference type="RefSeq" id="WP_005266186.1">
    <property type="nucleotide sequence ID" value="NZ_ANPE02000023.1"/>
</dbReference>
<keyword evidence="2" id="KW-0472">Membrane</keyword>
<gene>
    <name evidence="3" type="ORF">D477_000645</name>
</gene>
<dbReference type="AlphaFoldDB" id="N1V0G4"/>
<comment type="caution">
    <text evidence="3">The sequence shown here is derived from an EMBL/GenBank/DDBJ whole genome shotgun (WGS) entry which is preliminary data.</text>
</comment>
<keyword evidence="4" id="KW-1185">Reference proteome</keyword>
<evidence type="ECO:0000256" key="1">
    <source>
        <dbReference type="SAM" id="MobiDB-lite"/>
    </source>
</evidence>
<dbReference type="OrthoDB" id="9874689at2"/>
<feature type="transmembrane region" description="Helical" evidence="2">
    <location>
        <begin position="174"/>
        <end position="196"/>
    </location>
</feature>
<feature type="transmembrane region" description="Helical" evidence="2">
    <location>
        <begin position="21"/>
        <end position="42"/>
    </location>
</feature>
<evidence type="ECO:0000313" key="4">
    <source>
        <dbReference type="Proteomes" id="UP000010729"/>
    </source>
</evidence>
<dbReference type="Proteomes" id="UP000010729">
    <property type="component" value="Unassembled WGS sequence"/>
</dbReference>
<protein>
    <submittedName>
        <fullName evidence="3">Uncharacterized protein</fullName>
    </submittedName>
</protein>
<feature type="region of interest" description="Disordered" evidence="1">
    <location>
        <begin position="278"/>
        <end position="298"/>
    </location>
</feature>
<evidence type="ECO:0000313" key="3">
    <source>
        <dbReference type="EMBL" id="EMY36146.1"/>
    </source>
</evidence>
<proteinExistence type="predicted"/>
<feature type="transmembrane region" description="Helical" evidence="2">
    <location>
        <begin position="54"/>
        <end position="76"/>
    </location>
</feature>
<reference evidence="3 4" key="1">
    <citation type="journal article" date="2013" name="Genome Announc.">
        <title>Draft Genome Sequence of Arthrobacter crystallopoietes Strain BAB-32, Revealing Genes for Bioremediation.</title>
        <authorList>
            <person name="Joshi M.N."/>
            <person name="Pandit A.S."/>
            <person name="Sharma A."/>
            <person name="Pandya R.V."/>
            <person name="Desai S.M."/>
            <person name="Saxena A.K."/>
            <person name="Bagatharia S.B."/>
        </authorList>
    </citation>
    <scope>NUCLEOTIDE SEQUENCE [LARGE SCALE GENOMIC DNA]</scope>
    <source>
        <strain evidence="3 4">BAB-32</strain>
    </source>
</reference>
<dbReference type="EMBL" id="ANPE02000023">
    <property type="protein sequence ID" value="EMY36146.1"/>
    <property type="molecule type" value="Genomic_DNA"/>
</dbReference>
<accession>N1V0G4</accession>
<sequence length="298" mass="31582">MVEEKQPPLTLPAEDRIRETAKWLTVTLGAVGGVVIAGTQFSNLGAIQPGSWRFWVVLAGAVLAAAGAAVILSAAVKAATTPLLTLEQIPNAGLAKETAEREGFEGGVPALVTDFRNALNDRDAAIRANLDNPNQETELAANVAQTRAIHLSQVVRKVSRVASYEVVADRWKKLSWTIGEGAGVSLLGLLVFIWAINPPAKVAASEASPAVVGEAAMRMLELEPAGQRALAKDLGEECRVEEPLRVAHLATTDTGPDVLVQQDGCKPMRLIITNRWGHLEEPPPSLPAEEEATPAPSP</sequence>
<name>N1V0G4_9MICC</name>